<accession>A0A1G7AUF0</accession>
<keyword evidence="4" id="KW-0540">Nuclease</keyword>
<dbReference type="PANTHER" id="PTHR32114">
    <property type="entry name" value="ABC TRANSPORTER ABCH.3"/>
    <property type="match status" value="1"/>
</dbReference>
<keyword evidence="1" id="KW-0175">Coiled coil</keyword>
<keyword evidence="4" id="KW-0378">Hydrolase</keyword>
<evidence type="ECO:0000256" key="1">
    <source>
        <dbReference type="SAM" id="Coils"/>
    </source>
</evidence>
<feature type="coiled-coil region" evidence="1">
    <location>
        <begin position="556"/>
        <end position="617"/>
    </location>
</feature>
<dbReference type="Pfam" id="PF13558">
    <property type="entry name" value="SbcC_Walker_B"/>
    <property type="match status" value="1"/>
</dbReference>
<dbReference type="EMBL" id="FNAQ01000004">
    <property type="protein sequence ID" value="SDE17576.1"/>
    <property type="molecule type" value="Genomic_DNA"/>
</dbReference>
<evidence type="ECO:0000313" key="5">
    <source>
        <dbReference type="Proteomes" id="UP000243205"/>
    </source>
</evidence>
<dbReference type="PANTHER" id="PTHR32114:SF2">
    <property type="entry name" value="ABC TRANSPORTER ABCH.3"/>
    <property type="match status" value="1"/>
</dbReference>
<proteinExistence type="predicted"/>
<dbReference type="Proteomes" id="UP000243205">
    <property type="component" value="Unassembled WGS sequence"/>
</dbReference>
<dbReference type="RefSeq" id="WP_092077314.1">
    <property type="nucleotide sequence ID" value="NZ_FNAQ01000004.1"/>
</dbReference>
<feature type="region of interest" description="Disordered" evidence="2">
    <location>
        <begin position="318"/>
        <end position="350"/>
    </location>
</feature>
<keyword evidence="5" id="KW-1185">Reference proteome</keyword>
<dbReference type="SUPFAM" id="SSF52540">
    <property type="entry name" value="P-loop containing nucleoside triphosphate hydrolases"/>
    <property type="match status" value="1"/>
</dbReference>
<evidence type="ECO:0000313" key="4">
    <source>
        <dbReference type="EMBL" id="SDE17576.1"/>
    </source>
</evidence>
<dbReference type="Pfam" id="PF13476">
    <property type="entry name" value="AAA_23"/>
    <property type="match status" value="1"/>
</dbReference>
<reference evidence="5" key="1">
    <citation type="submission" date="2016-10" db="EMBL/GenBank/DDBJ databases">
        <authorList>
            <person name="Varghese N."/>
            <person name="Submissions S."/>
        </authorList>
    </citation>
    <scope>NUCLEOTIDE SEQUENCE [LARGE SCALE GENOMIC DNA]</scope>
    <source>
        <strain evidence="5">DSM 8987</strain>
    </source>
</reference>
<sequence>MRILQVRFKNLNSLVGEWQIDLMHPAFASDGIFAITGPTGAGKTTILDAVCLALYGRTPRLNKVTKSGNEIMSRQTGECFAEVTFETQSGRYRCHWSQHRARKKPDGELQAPKHEIANADSGEIFESRIRGVADQIESATGMDFDRFTRSMLLAQGGFAAFLQAAPDDRAPILEQITGTEIYSRISIRVHERKQQERDKLNLLQAETAGIVILEPEQEQETRQALETKQKEETELAAESALTGKAIAWLTTIDGLKKEIINLGDEASKLQGDIEAFKPEREKLGRALSAAELSGAFATLTATRKQQTDDRAALKTEQEALPGIESSAREQAGVLQSAEHQTASAKEELKAAAPTLQKVRSLDQKLADQKKAVSEGDEGCKKAAAKIDTDKKARLEERDKRSKAHEMLDLVSAYLKEHAQDEWLIGGLAGIEEQLRGLLSKQNEIVQKQAAQETANTTLERAAKSLDDCQKLSGIRKQELEDASKQLQQGKDGLSQLLGDRLLREYRTEKETLLREMAFLAKIAELEDHRAKLEDGKPCPLCGATEHPFAEGNVPVADETEKKIDSLTRLISKAEDQEAAIRKLEKTESLARNNLTEAEKLESAAAHDKKAAEKAQAEERDGLVKLRADFAERRQAVTTKLQPLGIADIPETDISSLVESLKKRLKAWQAQVKNKADIEKQIADIDSEVKRLDAVIETQSTALAEKLERLGALKKELATVSEERDGLYGDKNPDDEERRLNKAVSAAEGAEKQARERHSKLQQNWNTAKAHVESLKKRIEGREPELTKLENDFTAALAPLGFSDEEQFLAAILPSEGRAELTATAKDLDERQADLKARQKDRDTRLATEMARKITDKSLEELEPQLKEHEEALKELRDTIAGLKHKLSENTAAKERIKEKQAAIEAQKKECRRWENLHALIGSADGKKYRNFAQGLTFEMMVGHANRQLQKMSDRYLLVRDDAQPLELNVVDNYQAGEIRSTKNLSGGESFIVSLSLALGLSHMASKNVRVDSLFLDEGFGTLDEEALDTALETLAGLQQDGKLIGVISHVPALKERISTQIMVTPQTGGRSQISGPGCSSAPEGDRAFS</sequence>
<dbReference type="InterPro" id="IPR027417">
    <property type="entry name" value="P-loop_NTPase"/>
</dbReference>
<feature type="coiled-coil region" evidence="1">
    <location>
        <begin position="476"/>
        <end position="522"/>
    </location>
</feature>
<feature type="coiled-coil region" evidence="1">
    <location>
        <begin position="817"/>
        <end position="916"/>
    </location>
</feature>
<name>A0A1G7AUF0_9BACT</name>
<feature type="region of interest" description="Disordered" evidence="2">
    <location>
        <begin position="1064"/>
        <end position="1089"/>
    </location>
</feature>
<feature type="domain" description="Rad50/SbcC-type AAA" evidence="3">
    <location>
        <begin position="6"/>
        <end position="207"/>
    </location>
</feature>
<evidence type="ECO:0000259" key="3">
    <source>
        <dbReference type="Pfam" id="PF13476"/>
    </source>
</evidence>
<feature type="region of interest" description="Disordered" evidence="2">
    <location>
        <begin position="723"/>
        <end position="752"/>
    </location>
</feature>
<protein>
    <submittedName>
        <fullName evidence="4">Exonuclease SbcC</fullName>
    </submittedName>
</protein>
<dbReference type="OrthoDB" id="9795626at2"/>
<dbReference type="GO" id="GO:0004527">
    <property type="term" value="F:exonuclease activity"/>
    <property type="evidence" value="ECO:0007669"/>
    <property type="project" value="UniProtKB-KW"/>
</dbReference>
<dbReference type="STRING" id="57664.SAMN05661003_104176"/>
<gene>
    <name evidence="4" type="ORF">SAMN05661003_104176</name>
</gene>
<organism evidence="4 5">
    <name type="scientific">Desulfuromonas thiophila</name>
    <dbReference type="NCBI Taxonomy" id="57664"/>
    <lineage>
        <taxon>Bacteria</taxon>
        <taxon>Pseudomonadati</taxon>
        <taxon>Thermodesulfobacteriota</taxon>
        <taxon>Desulfuromonadia</taxon>
        <taxon>Desulfuromonadales</taxon>
        <taxon>Desulfuromonadaceae</taxon>
        <taxon>Desulfuromonas</taxon>
    </lineage>
</organism>
<keyword evidence="4" id="KW-0269">Exonuclease</keyword>
<dbReference type="AlphaFoldDB" id="A0A1G7AUF0"/>
<dbReference type="InterPro" id="IPR038729">
    <property type="entry name" value="Rad50/SbcC_AAA"/>
</dbReference>
<feature type="compositionally biased region" description="Polar residues" evidence="2">
    <location>
        <begin position="1064"/>
        <end position="1074"/>
    </location>
</feature>
<dbReference type="Gene3D" id="3.40.50.300">
    <property type="entry name" value="P-loop containing nucleotide triphosphate hydrolases"/>
    <property type="match status" value="2"/>
</dbReference>
<evidence type="ECO:0000256" key="2">
    <source>
        <dbReference type="SAM" id="MobiDB-lite"/>
    </source>
</evidence>
<feature type="compositionally biased region" description="Basic and acidic residues" evidence="2">
    <location>
        <begin position="723"/>
        <end position="739"/>
    </location>
</feature>